<reference evidence="1 2" key="1">
    <citation type="journal article" date="2017" name="Genome Announc.">
        <title>Draft Genome Sequences of Four Alkaliphilic Bacteria Belonging to the Anaerobacillus Genus.</title>
        <authorList>
            <person name="Bassil N.M."/>
            <person name="Lloyd J.R."/>
        </authorList>
    </citation>
    <scope>NUCLEOTIDE SEQUENCE [LARGE SCALE GENOMIC DNA]</scope>
    <source>
        <strain evidence="1 2">NB2006</strain>
    </source>
</reference>
<evidence type="ECO:0000313" key="1">
    <source>
        <dbReference type="EMBL" id="QOY38007.2"/>
    </source>
</evidence>
<dbReference type="CDD" id="cd00093">
    <property type="entry name" value="HTH_XRE"/>
    <property type="match status" value="1"/>
</dbReference>
<accession>A0A7S7LBS1</accession>
<dbReference type="InterPro" id="IPR041315">
    <property type="entry name" value="PlcR_TPR"/>
</dbReference>
<dbReference type="InterPro" id="IPR011990">
    <property type="entry name" value="TPR-like_helical_dom_sf"/>
</dbReference>
<dbReference type="OrthoDB" id="1150409at2"/>
<dbReference type="PANTHER" id="PTHR37038">
    <property type="entry name" value="TRANSCRIPTIONAL REGULATOR-RELATED"/>
    <property type="match status" value="1"/>
</dbReference>
<dbReference type="EMBL" id="CP063356">
    <property type="protein sequence ID" value="QOY38007.2"/>
    <property type="molecule type" value="Genomic_DNA"/>
</dbReference>
<dbReference type="PANTHER" id="PTHR37038:SF14">
    <property type="entry name" value="TRANSCRIPTIONAL ACTIVATOR"/>
    <property type="match status" value="1"/>
</dbReference>
<dbReference type="InterPro" id="IPR010982">
    <property type="entry name" value="Lambda_DNA-bd_dom_sf"/>
</dbReference>
<proteinExistence type="predicted"/>
<dbReference type="InterPro" id="IPR001387">
    <property type="entry name" value="Cro/C1-type_HTH"/>
</dbReference>
<dbReference type="Pfam" id="PF18768">
    <property type="entry name" value="RNPP_C"/>
    <property type="match status" value="1"/>
</dbReference>
<dbReference type="SUPFAM" id="SSF48452">
    <property type="entry name" value="TPR-like"/>
    <property type="match status" value="1"/>
</dbReference>
<dbReference type="GO" id="GO:0003677">
    <property type="term" value="F:DNA binding"/>
    <property type="evidence" value="ECO:0007669"/>
    <property type="project" value="InterPro"/>
</dbReference>
<dbReference type="Proteomes" id="UP000180175">
    <property type="component" value="Chromosome"/>
</dbReference>
<reference evidence="1 2" key="2">
    <citation type="journal article" date="2019" name="Int. J. Syst. Evol. Microbiol.">
        <title>Anaerobacillus isosaccharinicus sp. nov., an alkaliphilic bacterium which degrades isosaccharinic acid.</title>
        <authorList>
            <person name="Bassil N.M."/>
            <person name="Lloyd J.R."/>
        </authorList>
    </citation>
    <scope>NUCLEOTIDE SEQUENCE [LARGE SCALE GENOMIC DNA]</scope>
    <source>
        <strain evidence="1 2">NB2006</strain>
    </source>
</reference>
<sequence length="293" mass="33828">MYVGDKIKELRLHYNIYQEELAEGICTQATISRIEKNETIPNSYILYQIAKRLGVDMAYFYGSGSLLKIEYVKNVYDDLERLVRARNYKEVLRIVKLEKSNPLFHRNELKQILLWREGISVFYLYRDTEKAFELFYGALKLTPTTKKNSSAIEIDILASIAAIHGEVGQLEKADEIYQEIFLKMKKLPTNYDPKIAIRITYNSAVNAHFLSNYQEAISFCDKTIQLCLTHSTFYTLGETYFQKGESILALTNNKNEALVWFEKSLALFKMVNNEAAGNYVLEEIRKLGSTSLA</sequence>
<organism evidence="1 2">
    <name type="scientific">Anaerobacillus isosaccharinicus</name>
    <dbReference type="NCBI Taxonomy" id="1532552"/>
    <lineage>
        <taxon>Bacteria</taxon>
        <taxon>Bacillati</taxon>
        <taxon>Bacillota</taxon>
        <taxon>Bacilli</taxon>
        <taxon>Bacillales</taxon>
        <taxon>Bacillaceae</taxon>
        <taxon>Anaerobacillus</taxon>
    </lineage>
</organism>
<protein>
    <submittedName>
        <fullName evidence="1">Helix-turn-helix domain-containing protein</fullName>
    </submittedName>
</protein>
<dbReference type="SMART" id="SM00530">
    <property type="entry name" value="HTH_XRE"/>
    <property type="match status" value="1"/>
</dbReference>
<dbReference type="PROSITE" id="PS50943">
    <property type="entry name" value="HTH_CROC1"/>
    <property type="match status" value="1"/>
</dbReference>
<dbReference type="Pfam" id="PF01381">
    <property type="entry name" value="HTH_3"/>
    <property type="match status" value="1"/>
</dbReference>
<evidence type="ECO:0000313" key="2">
    <source>
        <dbReference type="Proteomes" id="UP000180175"/>
    </source>
</evidence>
<name>A0A7S7LBS1_9BACI</name>
<dbReference type="Gene3D" id="1.25.40.10">
    <property type="entry name" value="Tetratricopeptide repeat domain"/>
    <property type="match status" value="1"/>
</dbReference>
<dbReference type="KEGG" id="aia:AWH56_010820"/>
<keyword evidence="2" id="KW-1185">Reference proteome</keyword>
<dbReference type="SUPFAM" id="SSF47413">
    <property type="entry name" value="lambda repressor-like DNA-binding domains"/>
    <property type="match status" value="1"/>
</dbReference>
<gene>
    <name evidence="1" type="ORF">AWH56_010820</name>
</gene>
<dbReference type="InterPro" id="IPR053163">
    <property type="entry name" value="HTH-type_regulator_Rgg"/>
</dbReference>